<dbReference type="KEGG" id="gom:D7316_02067"/>
<evidence type="ECO:0000313" key="26">
    <source>
        <dbReference type="Proteomes" id="UP000271469"/>
    </source>
</evidence>
<dbReference type="GO" id="GO:0005737">
    <property type="term" value="C:cytoplasm"/>
    <property type="evidence" value="ECO:0007669"/>
    <property type="project" value="UniProtKB-SubCell"/>
</dbReference>
<evidence type="ECO:0000256" key="16">
    <source>
        <dbReference type="ARBA" id="ARBA00038848"/>
    </source>
</evidence>
<evidence type="ECO:0000256" key="7">
    <source>
        <dbReference type="ARBA" id="ARBA00022801"/>
    </source>
</evidence>
<evidence type="ECO:0000256" key="5">
    <source>
        <dbReference type="ARBA" id="ARBA00022490"/>
    </source>
</evidence>
<evidence type="ECO:0000256" key="12">
    <source>
        <dbReference type="ARBA" id="ARBA00023273"/>
    </source>
</evidence>
<name>A0A3G8JK59_9ACTN</name>
<feature type="domain" description="Thioesterase" evidence="24">
    <location>
        <begin position="117"/>
        <end position="189"/>
    </location>
</feature>
<keyword evidence="8" id="KW-0276">Fatty acid metabolism</keyword>
<dbReference type="PANTHER" id="PTHR12418:SF19">
    <property type="entry name" value="ACYL-COENZYME A THIOESTERASE THEM4"/>
    <property type="match status" value="1"/>
</dbReference>
<keyword evidence="5" id="KW-0963">Cytoplasm</keyword>
<evidence type="ECO:0000256" key="21">
    <source>
        <dbReference type="ARBA" id="ARBA00047969"/>
    </source>
</evidence>
<evidence type="ECO:0000256" key="22">
    <source>
        <dbReference type="ARBA" id="ARBA00048074"/>
    </source>
</evidence>
<proteinExistence type="inferred from homology"/>
<comment type="subcellular location">
    <subcellularLocation>
        <location evidence="3">Cell projection</location>
        <location evidence="3">Ruffle membrane</location>
    </subcellularLocation>
    <subcellularLocation>
        <location evidence="2">Cytoplasm</location>
    </subcellularLocation>
    <subcellularLocation>
        <location evidence="1">Membrane</location>
        <topology evidence="1">Peripheral membrane protein</topology>
    </subcellularLocation>
</comment>
<comment type="catalytic activity">
    <reaction evidence="14">
        <text>(9Z)-octadecenoyl-CoA + H2O = (9Z)-octadecenoate + CoA + H(+)</text>
        <dbReference type="Rhea" id="RHEA:40139"/>
        <dbReference type="ChEBI" id="CHEBI:15377"/>
        <dbReference type="ChEBI" id="CHEBI:15378"/>
        <dbReference type="ChEBI" id="CHEBI:30823"/>
        <dbReference type="ChEBI" id="CHEBI:57287"/>
        <dbReference type="ChEBI" id="CHEBI:57387"/>
    </reaction>
    <physiologicalReaction direction="left-to-right" evidence="14">
        <dbReference type="Rhea" id="RHEA:40140"/>
    </physiologicalReaction>
</comment>
<evidence type="ECO:0000256" key="4">
    <source>
        <dbReference type="ARBA" id="ARBA00022475"/>
    </source>
</evidence>
<evidence type="ECO:0000256" key="23">
    <source>
        <dbReference type="ARBA" id="ARBA00048180"/>
    </source>
</evidence>
<comment type="catalytic activity">
    <reaction evidence="21">
        <text>decanoyl-CoA + H2O = decanoate + CoA + H(+)</text>
        <dbReference type="Rhea" id="RHEA:40059"/>
        <dbReference type="ChEBI" id="CHEBI:15377"/>
        <dbReference type="ChEBI" id="CHEBI:15378"/>
        <dbReference type="ChEBI" id="CHEBI:27689"/>
        <dbReference type="ChEBI" id="CHEBI:57287"/>
        <dbReference type="ChEBI" id="CHEBI:61430"/>
    </reaction>
    <physiologicalReaction direction="left-to-right" evidence="21">
        <dbReference type="Rhea" id="RHEA:40060"/>
    </physiologicalReaction>
</comment>
<dbReference type="InterPro" id="IPR052365">
    <property type="entry name" value="THEM4/THEM5_acyl-CoA_thioest"/>
</dbReference>
<dbReference type="InterPro" id="IPR006683">
    <property type="entry name" value="Thioestr_dom"/>
</dbReference>
<dbReference type="Pfam" id="PF03061">
    <property type="entry name" value="4HBT"/>
    <property type="match status" value="1"/>
</dbReference>
<dbReference type="GO" id="GO:0006631">
    <property type="term" value="P:fatty acid metabolic process"/>
    <property type="evidence" value="ECO:0007669"/>
    <property type="project" value="UniProtKB-KW"/>
</dbReference>
<keyword evidence="10" id="KW-0443">Lipid metabolism</keyword>
<evidence type="ECO:0000256" key="19">
    <source>
        <dbReference type="ARBA" id="ARBA00047588"/>
    </source>
</evidence>
<comment type="catalytic activity">
    <reaction evidence="23">
        <text>tetradecanoyl-CoA + H2O = tetradecanoate + CoA + H(+)</text>
        <dbReference type="Rhea" id="RHEA:40119"/>
        <dbReference type="ChEBI" id="CHEBI:15377"/>
        <dbReference type="ChEBI" id="CHEBI:15378"/>
        <dbReference type="ChEBI" id="CHEBI:30807"/>
        <dbReference type="ChEBI" id="CHEBI:57287"/>
        <dbReference type="ChEBI" id="CHEBI:57385"/>
    </reaction>
    <physiologicalReaction direction="left-to-right" evidence="23">
        <dbReference type="Rhea" id="RHEA:40120"/>
    </physiologicalReaction>
</comment>
<evidence type="ECO:0000256" key="18">
    <source>
        <dbReference type="ARBA" id="ARBA00043210"/>
    </source>
</evidence>
<evidence type="ECO:0000256" key="15">
    <source>
        <dbReference type="ARBA" id="ARBA00038456"/>
    </source>
</evidence>
<evidence type="ECO:0000313" key="25">
    <source>
        <dbReference type="EMBL" id="AZG45471.1"/>
    </source>
</evidence>
<evidence type="ECO:0000256" key="14">
    <source>
        <dbReference type="ARBA" id="ARBA00037002"/>
    </source>
</evidence>
<keyword evidence="6" id="KW-0053">Apoptosis</keyword>
<comment type="catalytic activity">
    <reaction evidence="22">
        <text>dodecanoyl-CoA + H2O = dodecanoate + CoA + H(+)</text>
        <dbReference type="Rhea" id="RHEA:30135"/>
        <dbReference type="ChEBI" id="CHEBI:15377"/>
        <dbReference type="ChEBI" id="CHEBI:15378"/>
        <dbReference type="ChEBI" id="CHEBI:18262"/>
        <dbReference type="ChEBI" id="CHEBI:57287"/>
        <dbReference type="ChEBI" id="CHEBI:57375"/>
    </reaction>
    <physiologicalReaction direction="left-to-right" evidence="22">
        <dbReference type="Rhea" id="RHEA:30136"/>
    </physiologicalReaction>
</comment>
<evidence type="ECO:0000256" key="17">
    <source>
        <dbReference type="ARBA" id="ARBA00040123"/>
    </source>
</evidence>
<dbReference type="Gene3D" id="3.10.129.10">
    <property type="entry name" value="Hotdog Thioesterase"/>
    <property type="match status" value="1"/>
</dbReference>
<keyword evidence="12" id="KW-0966">Cell projection</keyword>
<keyword evidence="9" id="KW-0809">Transit peptide</keyword>
<evidence type="ECO:0000256" key="10">
    <source>
        <dbReference type="ARBA" id="ARBA00023098"/>
    </source>
</evidence>
<dbReference type="Proteomes" id="UP000271469">
    <property type="component" value="Chromosome"/>
</dbReference>
<dbReference type="GO" id="GO:0016020">
    <property type="term" value="C:membrane"/>
    <property type="evidence" value="ECO:0007669"/>
    <property type="project" value="UniProtKB-SubCell"/>
</dbReference>
<keyword evidence="26" id="KW-1185">Reference proteome</keyword>
<protein>
    <recommendedName>
        <fullName evidence="17">Acyl-coenzyme A thioesterase THEM4</fullName>
        <ecNumber evidence="16">3.1.2.2</ecNumber>
    </recommendedName>
    <alternativeName>
        <fullName evidence="18">Thioesterase superfamily member 4</fullName>
    </alternativeName>
</protein>
<evidence type="ECO:0000256" key="1">
    <source>
        <dbReference type="ARBA" id="ARBA00004170"/>
    </source>
</evidence>
<reference evidence="25 26" key="1">
    <citation type="submission" date="2018-11" db="EMBL/GenBank/DDBJ databases">
        <title>Gordonia insulae sp. nov., isolated from an island soil.</title>
        <authorList>
            <person name="Kim Y.S."/>
            <person name="Kim S.B."/>
        </authorList>
    </citation>
    <scope>NUCLEOTIDE SEQUENCE [LARGE SCALE GENOMIC DNA]</scope>
    <source>
        <strain evidence="25 26">MMS17-SY073</strain>
    </source>
</reference>
<keyword evidence="11" id="KW-0472">Membrane</keyword>
<comment type="catalytic activity">
    <reaction evidence="20">
        <text>hexadecanoyl-CoA + H2O = hexadecanoate + CoA + H(+)</text>
        <dbReference type="Rhea" id="RHEA:16645"/>
        <dbReference type="ChEBI" id="CHEBI:7896"/>
        <dbReference type="ChEBI" id="CHEBI:15377"/>
        <dbReference type="ChEBI" id="CHEBI:15378"/>
        <dbReference type="ChEBI" id="CHEBI:57287"/>
        <dbReference type="ChEBI" id="CHEBI:57379"/>
        <dbReference type="EC" id="3.1.2.2"/>
    </reaction>
    <physiologicalReaction direction="left-to-right" evidence="20">
        <dbReference type="Rhea" id="RHEA:16646"/>
    </physiologicalReaction>
</comment>
<comment type="catalytic activity">
    <reaction evidence="13">
        <text>(5Z,8Z,11Z,14Z)-eicosatetraenoyl-CoA + H2O = (5Z,8Z,11Z,14Z)-eicosatetraenoate + CoA + H(+)</text>
        <dbReference type="Rhea" id="RHEA:40151"/>
        <dbReference type="ChEBI" id="CHEBI:15377"/>
        <dbReference type="ChEBI" id="CHEBI:15378"/>
        <dbReference type="ChEBI" id="CHEBI:32395"/>
        <dbReference type="ChEBI" id="CHEBI:57287"/>
        <dbReference type="ChEBI" id="CHEBI:57368"/>
    </reaction>
    <physiologicalReaction direction="left-to-right" evidence="13">
        <dbReference type="Rhea" id="RHEA:40152"/>
    </physiologicalReaction>
</comment>
<keyword evidence="7" id="KW-0378">Hydrolase</keyword>
<dbReference type="PANTHER" id="PTHR12418">
    <property type="entry name" value="ACYL-COENZYME A THIOESTERASE THEM4"/>
    <property type="match status" value="1"/>
</dbReference>
<sequence length="206" mass="22523">MTGDHDRQQDSWSHLGPMANRGGAGYPDLLTQVRRLQDAVVGASAPNETIVAVARHLSEIASELEQYEVPEAQAPVGTRTDLPGRGHPFLVPHVVDSWTDSRVEAHVTFTRFYLGGNGAAHGGALPLLFDEVLGRLSSGGGRKVARTAYLHVNYRHITPIGRRLELEATFDREEGRKRYISARLRDGDVVVADADGLFVELRPGQP</sequence>
<dbReference type="GO" id="GO:0016787">
    <property type="term" value="F:hydrolase activity"/>
    <property type="evidence" value="ECO:0007669"/>
    <property type="project" value="UniProtKB-KW"/>
</dbReference>
<evidence type="ECO:0000256" key="13">
    <source>
        <dbReference type="ARBA" id="ARBA00035852"/>
    </source>
</evidence>
<accession>A0A3G8JK59</accession>
<evidence type="ECO:0000256" key="2">
    <source>
        <dbReference type="ARBA" id="ARBA00004496"/>
    </source>
</evidence>
<comment type="catalytic activity">
    <reaction evidence="19">
        <text>octanoyl-CoA + H2O = octanoate + CoA + H(+)</text>
        <dbReference type="Rhea" id="RHEA:30143"/>
        <dbReference type="ChEBI" id="CHEBI:15377"/>
        <dbReference type="ChEBI" id="CHEBI:15378"/>
        <dbReference type="ChEBI" id="CHEBI:25646"/>
        <dbReference type="ChEBI" id="CHEBI:57287"/>
        <dbReference type="ChEBI" id="CHEBI:57386"/>
    </reaction>
    <physiologicalReaction direction="left-to-right" evidence="19">
        <dbReference type="Rhea" id="RHEA:30144"/>
    </physiologicalReaction>
</comment>
<gene>
    <name evidence="25" type="ORF">D7316_02067</name>
</gene>
<keyword evidence="4" id="KW-1003">Cell membrane</keyword>
<dbReference type="InterPro" id="IPR029069">
    <property type="entry name" value="HotDog_dom_sf"/>
</dbReference>
<evidence type="ECO:0000256" key="6">
    <source>
        <dbReference type="ARBA" id="ARBA00022703"/>
    </source>
</evidence>
<dbReference type="RefSeq" id="WP_197718211.1">
    <property type="nucleotide sequence ID" value="NZ_CP033972.1"/>
</dbReference>
<dbReference type="EC" id="3.1.2.2" evidence="16"/>
<evidence type="ECO:0000256" key="3">
    <source>
        <dbReference type="ARBA" id="ARBA00004632"/>
    </source>
</evidence>
<evidence type="ECO:0000256" key="20">
    <source>
        <dbReference type="ARBA" id="ARBA00047734"/>
    </source>
</evidence>
<organism evidence="25 26">
    <name type="scientific">Gordonia insulae</name>
    <dbReference type="NCBI Taxonomy" id="2420509"/>
    <lineage>
        <taxon>Bacteria</taxon>
        <taxon>Bacillati</taxon>
        <taxon>Actinomycetota</taxon>
        <taxon>Actinomycetes</taxon>
        <taxon>Mycobacteriales</taxon>
        <taxon>Gordoniaceae</taxon>
        <taxon>Gordonia</taxon>
    </lineage>
</organism>
<dbReference type="EMBL" id="CP033972">
    <property type="protein sequence ID" value="AZG45471.1"/>
    <property type="molecule type" value="Genomic_DNA"/>
</dbReference>
<evidence type="ECO:0000256" key="8">
    <source>
        <dbReference type="ARBA" id="ARBA00022832"/>
    </source>
</evidence>
<evidence type="ECO:0000256" key="9">
    <source>
        <dbReference type="ARBA" id="ARBA00022946"/>
    </source>
</evidence>
<evidence type="ECO:0000259" key="24">
    <source>
        <dbReference type="Pfam" id="PF03061"/>
    </source>
</evidence>
<dbReference type="AlphaFoldDB" id="A0A3G8JK59"/>
<comment type="similarity">
    <text evidence="15">Belongs to the THEM4/THEM5 thioesterase family.</text>
</comment>
<dbReference type="SUPFAM" id="SSF54637">
    <property type="entry name" value="Thioesterase/thiol ester dehydrase-isomerase"/>
    <property type="match status" value="1"/>
</dbReference>
<evidence type="ECO:0000256" key="11">
    <source>
        <dbReference type="ARBA" id="ARBA00023136"/>
    </source>
</evidence>